<dbReference type="OrthoDB" id="2505781at2759"/>
<accession>A0A9Q3IX23</accession>
<keyword evidence="2" id="KW-1185">Reference proteome</keyword>
<gene>
    <name evidence="1" type="ORF">O181_091206</name>
</gene>
<sequence length="239" mass="25042">MHVSFANLSLAAAVLPPVPPVPPSGALLQPSSVQQVLALGAPSRQGPTRTYTFDSYPPPPTQPPAPHGALSLVKRQVVVAIEVVTVVVVVPQVPVPNPSPVTVTVTVPPPTKTQITDGGWPIINPGSASACWSDYACNSVCPNFQQNGWYAHCIDPGCSLCRCQIIASSMCTGPPWRNATVSSNAPAKTIQIGPAVATVAVAVNQAAPSTSIFYNQLNPRTRFLSLTGLICGLTYWMLV</sequence>
<proteinExistence type="predicted"/>
<evidence type="ECO:0000313" key="1">
    <source>
        <dbReference type="EMBL" id="MBW0551491.1"/>
    </source>
</evidence>
<evidence type="ECO:0000313" key="2">
    <source>
        <dbReference type="Proteomes" id="UP000765509"/>
    </source>
</evidence>
<comment type="caution">
    <text evidence="1">The sequence shown here is derived from an EMBL/GenBank/DDBJ whole genome shotgun (WGS) entry which is preliminary data.</text>
</comment>
<reference evidence="1" key="1">
    <citation type="submission" date="2021-03" db="EMBL/GenBank/DDBJ databases">
        <title>Draft genome sequence of rust myrtle Austropuccinia psidii MF-1, a brazilian biotype.</title>
        <authorList>
            <person name="Quecine M.C."/>
            <person name="Pachon D.M.R."/>
            <person name="Bonatelli M.L."/>
            <person name="Correr F.H."/>
            <person name="Franceschini L.M."/>
            <person name="Leite T.F."/>
            <person name="Margarido G.R.A."/>
            <person name="Almeida C.A."/>
            <person name="Ferrarezi J.A."/>
            <person name="Labate C.A."/>
        </authorList>
    </citation>
    <scope>NUCLEOTIDE SEQUENCE</scope>
    <source>
        <strain evidence="1">MF-1</strain>
    </source>
</reference>
<protein>
    <submittedName>
        <fullName evidence="1">Uncharacterized protein</fullName>
    </submittedName>
</protein>
<name>A0A9Q3IX23_9BASI</name>
<dbReference type="EMBL" id="AVOT02057367">
    <property type="protein sequence ID" value="MBW0551491.1"/>
    <property type="molecule type" value="Genomic_DNA"/>
</dbReference>
<dbReference type="Proteomes" id="UP000765509">
    <property type="component" value="Unassembled WGS sequence"/>
</dbReference>
<organism evidence="1 2">
    <name type="scientific">Austropuccinia psidii MF-1</name>
    <dbReference type="NCBI Taxonomy" id="1389203"/>
    <lineage>
        <taxon>Eukaryota</taxon>
        <taxon>Fungi</taxon>
        <taxon>Dikarya</taxon>
        <taxon>Basidiomycota</taxon>
        <taxon>Pucciniomycotina</taxon>
        <taxon>Pucciniomycetes</taxon>
        <taxon>Pucciniales</taxon>
        <taxon>Sphaerophragmiaceae</taxon>
        <taxon>Austropuccinia</taxon>
    </lineage>
</organism>
<dbReference type="AlphaFoldDB" id="A0A9Q3IX23"/>